<dbReference type="InterPro" id="IPR038735">
    <property type="entry name" value="MSMEG_1276-like_NTP-PPase_dom"/>
</dbReference>
<dbReference type="SUPFAM" id="SSF101386">
    <property type="entry name" value="all-alpha NTP pyrophosphatases"/>
    <property type="match status" value="1"/>
</dbReference>
<keyword evidence="1" id="KW-0378">Hydrolase</keyword>
<dbReference type="AlphaFoldDB" id="A0A2M7AW09"/>
<dbReference type="GO" id="GO:0016787">
    <property type="term" value="F:hydrolase activity"/>
    <property type="evidence" value="ECO:0007669"/>
    <property type="project" value="UniProtKB-KW"/>
</dbReference>
<evidence type="ECO:0000313" key="2">
    <source>
        <dbReference type="Proteomes" id="UP000228775"/>
    </source>
</evidence>
<organism evidence="1 2">
    <name type="scientific">Candidatus Portnoybacteria bacterium CG06_land_8_20_14_3_00_39_12</name>
    <dbReference type="NCBI Taxonomy" id="1974809"/>
    <lineage>
        <taxon>Bacteria</taxon>
        <taxon>Candidatus Portnoyibacteriota</taxon>
    </lineage>
</organism>
<protein>
    <submittedName>
        <fullName evidence="1">Nucleotide pyrophosphohydrolase</fullName>
    </submittedName>
</protein>
<sequence>MERDVHNKLIRDKIPEIITASGGQCEVRVMEEGEFERELRRKITEEAGELEGTPKEDLVNEMADVLELLKAIAVFYGIDFKQVEQEQVEKKEKRGGFEKRLFLVWSSKPNSSCKPR</sequence>
<gene>
    <name evidence="1" type="ORF">COS76_04030</name>
</gene>
<dbReference type="Gene3D" id="1.10.287.1080">
    <property type="entry name" value="MazG-like"/>
    <property type="match status" value="1"/>
</dbReference>
<comment type="caution">
    <text evidence="1">The sequence shown here is derived from an EMBL/GenBank/DDBJ whole genome shotgun (WGS) entry which is preliminary data.</text>
</comment>
<accession>A0A2M7AW09</accession>
<evidence type="ECO:0000313" key="1">
    <source>
        <dbReference type="EMBL" id="PIU74830.1"/>
    </source>
</evidence>
<dbReference type="EMBL" id="PEVY01000084">
    <property type="protein sequence ID" value="PIU74830.1"/>
    <property type="molecule type" value="Genomic_DNA"/>
</dbReference>
<dbReference type="CDD" id="cd11532">
    <property type="entry name" value="NTP-PPase_COG4997"/>
    <property type="match status" value="1"/>
</dbReference>
<proteinExistence type="predicted"/>
<name>A0A2M7AW09_9BACT</name>
<dbReference type="Proteomes" id="UP000228775">
    <property type="component" value="Unassembled WGS sequence"/>
</dbReference>
<reference evidence="2" key="1">
    <citation type="submission" date="2017-09" db="EMBL/GenBank/DDBJ databases">
        <title>Depth-based differentiation of microbial function through sediment-hosted aquifers and enrichment of novel symbionts in the deep terrestrial subsurface.</title>
        <authorList>
            <person name="Probst A.J."/>
            <person name="Ladd B."/>
            <person name="Jarett J.K."/>
            <person name="Geller-Mcgrath D.E."/>
            <person name="Sieber C.M.K."/>
            <person name="Emerson J.B."/>
            <person name="Anantharaman K."/>
            <person name="Thomas B.C."/>
            <person name="Malmstrom R."/>
            <person name="Stieglmeier M."/>
            <person name="Klingl A."/>
            <person name="Woyke T."/>
            <person name="Ryan C.M."/>
            <person name="Banfield J.F."/>
        </authorList>
    </citation>
    <scope>NUCLEOTIDE SEQUENCE [LARGE SCALE GENOMIC DNA]</scope>
</reference>